<dbReference type="AlphaFoldDB" id="A0A6L2JZ91"/>
<accession>A0A6L2JZ91</accession>
<name>A0A6L2JZ91_TANCI</name>
<proteinExistence type="predicted"/>
<sequence>MEEYIRLEEEKARRHGKVYNWETAKYDKILVDTAYSLNEYSVFDFYRYKYSVSWGMDTAYRLPVQF</sequence>
<gene>
    <name evidence="1" type="ORF">Tci_014409</name>
</gene>
<comment type="caution">
    <text evidence="1">The sequence shown here is derived from an EMBL/GenBank/DDBJ whole genome shotgun (WGS) entry which is preliminary data.</text>
</comment>
<dbReference type="EMBL" id="BKCJ010001567">
    <property type="protein sequence ID" value="GEU42431.1"/>
    <property type="molecule type" value="Genomic_DNA"/>
</dbReference>
<reference evidence="1" key="1">
    <citation type="journal article" date="2019" name="Sci. Rep.">
        <title>Draft genome of Tanacetum cinerariifolium, the natural source of mosquito coil.</title>
        <authorList>
            <person name="Yamashiro T."/>
            <person name="Shiraishi A."/>
            <person name="Satake H."/>
            <person name="Nakayama K."/>
        </authorList>
    </citation>
    <scope>NUCLEOTIDE SEQUENCE</scope>
</reference>
<protein>
    <submittedName>
        <fullName evidence="1">Uncharacterized protein</fullName>
    </submittedName>
</protein>
<organism evidence="1">
    <name type="scientific">Tanacetum cinerariifolium</name>
    <name type="common">Dalmatian daisy</name>
    <name type="synonym">Chrysanthemum cinerariifolium</name>
    <dbReference type="NCBI Taxonomy" id="118510"/>
    <lineage>
        <taxon>Eukaryota</taxon>
        <taxon>Viridiplantae</taxon>
        <taxon>Streptophyta</taxon>
        <taxon>Embryophyta</taxon>
        <taxon>Tracheophyta</taxon>
        <taxon>Spermatophyta</taxon>
        <taxon>Magnoliopsida</taxon>
        <taxon>eudicotyledons</taxon>
        <taxon>Gunneridae</taxon>
        <taxon>Pentapetalae</taxon>
        <taxon>asterids</taxon>
        <taxon>campanulids</taxon>
        <taxon>Asterales</taxon>
        <taxon>Asteraceae</taxon>
        <taxon>Asteroideae</taxon>
        <taxon>Anthemideae</taxon>
        <taxon>Anthemidinae</taxon>
        <taxon>Tanacetum</taxon>
    </lineage>
</organism>
<evidence type="ECO:0000313" key="1">
    <source>
        <dbReference type="EMBL" id="GEU42431.1"/>
    </source>
</evidence>